<protein>
    <submittedName>
        <fullName evidence="2">Uncharacterized protein</fullName>
    </submittedName>
</protein>
<name>A0AAW1V4W7_9CUCU</name>
<dbReference type="Proteomes" id="UP001431783">
    <property type="component" value="Unassembled WGS sequence"/>
</dbReference>
<accession>A0AAW1V4W7</accession>
<dbReference type="EMBL" id="JARQZJ010000103">
    <property type="protein sequence ID" value="KAK9886919.1"/>
    <property type="molecule type" value="Genomic_DNA"/>
</dbReference>
<evidence type="ECO:0000313" key="2">
    <source>
        <dbReference type="EMBL" id="KAK9886919.1"/>
    </source>
</evidence>
<keyword evidence="3" id="KW-1185">Reference proteome</keyword>
<feature type="signal peptide" evidence="1">
    <location>
        <begin position="1"/>
        <end position="19"/>
    </location>
</feature>
<evidence type="ECO:0000256" key="1">
    <source>
        <dbReference type="SAM" id="SignalP"/>
    </source>
</evidence>
<proteinExistence type="predicted"/>
<reference evidence="2 3" key="1">
    <citation type="submission" date="2023-03" db="EMBL/GenBank/DDBJ databases">
        <title>Genome insight into feeding habits of ladybird beetles.</title>
        <authorList>
            <person name="Li H.-S."/>
            <person name="Huang Y.-H."/>
            <person name="Pang H."/>
        </authorList>
    </citation>
    <scope>NUCLEOTIDE SEQUENCE [LARGE SCALE GENOMIC DNA]</scope>
    <source>
        <strain evidence="2">SYSU_2023b</strain>
        <tissue evidence="2">Whole body</tissue>
    </source>
</reference>
<dbReference type="AlphaFoldDB" id="A0AAW1V4W7"/>
<sequence>MRTYVACVLVVAFLQVAASQTVDINAALSAVIGERQRSLGINVGLSNMQFGKSNGAVEANIAIGTSNITDLLEQLSNVVDAAVAEAKAAGKNIDSCVSAVGASVSALNQSEIQSCRVLPQLGQARVKLNQLALVQGNLANVLPKCVVLNPLNLLQVRVCVNGELVNIDQTITQALAAISSLLNDAVVASSECVNKIRSNWENQVAAIENDFRNCIAN</sequence>
<comment type="caution">
    <text evidence="2">The sequence shown here is derived from an EMBL/GenBank/DDBJ whole genome shotgun (WGS) entry which is preliminary data.</text>
</comment>
<evidence type="ECO:0000313" key="3">
    <source>
        <dbReference type="Proteomes" id="UP001431783"/>
    </source>
</evidence>
<keyword evidence="1" id="KW-0732">Signal</keyword>
<organism evidence="2 3">
    <name type="scientific">Henosepilachna vigintioctopunctata</name>
    <dbReference type="NCBI Taxonomy" id="420089"/>
    <lineage>
        <taxon>Eukaryota</taxon>
        <taxon>Metazoa</taxon>
        <taxon>Ecdysozoa</taxon>
        <taxon>Arthropoda</taxon>
        <taxon>Hexapoda</taxon>
        <taxon>Insecta</taxon>
        <taxon>Pterygota</taxon>
        <taxon>Neoptera</taxon>
        <taxon>Endopterygota</taxon>
        <taxon>Coleoptera</taxon>
        <taxon>Polyphaga</taxon>
        <taxon>Cucujiformia</taxon>
        <taxon>Coccinelloidea</taxon>
        <taxon>Coccinellidae</taxon>
        <taxon>Epilachninae</taxon>
        <taxon>Epilachnini</taxon>
        <taxon>Henosepilachna</taxon>
    </lineage>
</organism>
<feature type="chain" id="PRO_5044002270" evidence="1">
    <location>
        <begin position="20"/>
        <end position="217"/>
    </location>
</feature>
<gene>
    <name evidence="2" type="ORF">WA026_019178</name>
</gene>